<name>A0A0B6RZP3_BURPL</name>
<dbReference type="HOGENOM" id="CLU_052011_4_1_4"/>
<evidence type="ECO:0000313" key="4">
    <source>
        <dbReference type="EMBL" id="AJK45451.1"/>
    </source>
</evidence>
<dbReference type="GO" id="GO:0015627">
    <property type="term" value="C:type II protein secretion system complex"/>
    <property type="evidence" value="ECO:0007669"/>
    <property type="project" value="TreeGrafter"/>
</dbReference>
<dbReference type="GO" id="GO:0006281">
    <property type="term" value="P:DNA repair"/>
    <property type="evidence" value="ECO:0007669"/>
    <property type="project" value="InterPro"/>
</dbReference>
<feature type="compositionally biased region" description="Low complexity" evidence="1">
    <location>
        <begin position="85"/>
        <end position="111"/>
    </location>
</feature>
<sequence length="111" mass="11391">MLKKILVVAMWFAGLAQAWAAVDVNQANSDALRGIKGIGAAKAQAIVDERNAHGPFKDTADLARRVKGIGPKSVDRLVSEGLTVGPAKTPAKTPAAPAARGAAAPNKAARK</sequence>
<reference evidence="4 5" key="2">
    <citation type="journal article" date="2016" name="Appl. Microbiol. Biotechnol.">
        <title>Mutations improving production and secretion of extracellular lipase by Burkholderia glumae PG1.</title>
        <authorList>
            <person name="Knapp A."/>
            <person name="Voget S."/>
            <person name="Gao R."/>
            <person name="Zaburannyi N."/>
            <person name="Krysciak D."/>
            <person name="Breuer M."/>
            <person name="Hauer B."/>
            <person name="Streit W.R."/>
            <person name="Muller R."/>
            <person name="Daniel R."/>
            <person name="Jaeger K.E."/>
        </authorList>
    </citation>
    <scope>NUCLEOTIDE SEQUENCE [LARGE SCALE GENOMIC DNA]</scope>
    <source>
        <strain evidence="4 5">PG1</strain>
    </source>
</reference>
<organism evidence="4 5">
    <name type="scientific">Burkholderia plantarii</name>
    <dbReference type="NCBI Taxonomy" id="41899"/>
    <lineage>
        <taxon>Bacteria</taxon>
        <taxon>Pseudomonadati</taxon>
        <taxon>Pseudomonadota</taxon>
        <taxon>Betaproteobacteria</taxon>
        <taxon>Burkholderiales</taxon>
        <taxon>Burkholderiaceae</taxon>
        <taxon>Burkholderia</taxon>
    </lineage>
</organism>
<dbReference type="SMART" id="SM00278">
    <property type="entry name" value="HhH1"/>
    <property type="match status" value="2"/>
</dbReference>
<feature type="domain" description="Helix-hairpin-helix DNA-binding motif class 1" evidence="3">
    <location>
        <begin position="61"/>
        <end position="80"/>
    </location>
</feature>
<feature type="signal peptide" evidence="2">
    <location>
        <begin position="1"/>
        <end position="20"/>
    </location>
</feature>
<dbReference type="Pfam" id="PF12836">
    <property type="entry name" value="HHH_3"/>
    <property type="match status" value="1"/>
</dbReference>
<evidence type="ECO:0000256" key="2">
    <source>
        <dbReference type="SAM" id="SignalP"/>
    </source>
</evidence>
<dbReference type="GO" id="GO:0015628">
    <property type="term" value="P:protein secretion by the type II secretion system"/>
    <property type="evidence" value="ECO:0007669"/>
    <property type="project" value="TreeGrafter"/>
</dbReference>
<accession>A0A0B6RZP3</accession>
<feature type="domain" description="Helix-hairpin-helix DNA-binding motif class 1" evidence="3">
    <location>
        <begin position="30"/>
        <end position="49"/>
    </location>
</feature>
<dbReference type="InterPro" id="IPR051675">
    <property type="entry name" value="Endo/Exo/Phosphatase_dom_1"/>
</dbReference>
<gene>
    <name evidence="4" type="ORF">BGL_1c09220</name>
</gene>
<evidence type="ECO:0000256" key="1">
    <source>
        <dbReference type="SAM" id="MobiDB-lite"/>
    </source>
</evidence>
<dbReference type="InterPro" id="IPR003583">
    <property type="entry name" value="Hlx-hairpin-Hlx_DNA-bd_motif"/>
</dbReference>
<keyword evidence="2" id="KW-0732">Signal</keyword>
<dbReference type="Proteomes" id="UP000031838">
    <property type="component" value="Chromosome 1"/>
</dbReference>
<dbReference type="PANTHER" id="PTHR21180:SF32">
    <property type="entry name" value="ENDONUCLEASE_EXONUCLEASE_PHOSPHATASE FAMILY DOMAIN-CONTAINING PROTEIN 1"/>
    <property type="match status" value="1"/>
</dbReference>
<dbReference type="Gene3D" id="1.10.150.280">
    <property type="entry name" value="AF1531-like domain"/>
    <property type="match status" value="1"/>
</dbReference>
<feature type="chain" id="PRO_5002109381" description="Helix-hairpin-helix DNA-binding motif class 1 domain-containing protein" evidence="2">
    <location>
        <begin position="21"/>
        <end position="111"/>
    </location>
</feature>
<dbReference type="AlphaFoldDB" id="A0A0B6RZP3"/>
<reference evidence="5" key="1">
    <citation type="submission" date="2011-03" db="EMBL/GenBank/DDBJ databases">
        <authorList>
            <person name="Voget S."/>
            <person name="Streit W.R."/>
            <person name="Jaeger K.E."/>
            <person name="Daniel R."/>
        </authorList>
    </citation>
    <scope>NUCLEOTIDE SEQUENCE [LARGE SCALE GENOMIC DNA]</scope>
    <source>
        <strain evidence="5">PG1</strain>
    </source>
</reference>
<dbReference type="PANTHER" id="PTHR21180">
    <property type="entry name" value="ENDONUCLEASE/EXONUCLEASE/PHOSPHATASE FAMILY DOMAIN-CONTAINING PROTEIN 1"/>
    <property type="match status" value="1"/>
</dbReference>
<feature type="region of interest" description="Disordered" evidence="1">
    <location>
        <begin position="80"/>
        <end position="111"/>
    </location>
</feature>
<evidence type="ECO:0000259" key="3">
    <source>
        <dbReference type="SMART" id="SM00278"/>
    </source>
</evidence>
<proteinExistence type="predicted"/>
<protein>
    <recommendedName>
        <fullName evidence="3">Helix-hairpin-helix DNA-binding motif class 1 domain-containing protein</fullName>
    </recommendedName>
</protein>
<keyword evidence="5" id="KW-1185">Reference proteome</keyword>
<dbReference type="GO" id="GO:0003677">
    <property type="term" value="F:DNA binding"/>
    <property type="evidence" value="ECO:0007669"/>
    <property type="project" value="InterPro"/>
</dbReference>
<evidence type="ECO:0000313" key="5">
    <source>
        <dbReference type="Proteomes" id="UP000031838"/>
    </source>
</evidence>
<dbReference type="RefSeq" id="WP_042624169.1">
    <property type="nucleotide sequence ID" value="NZ_BSTO01000013.1"/>
</dbReference>
<dbReference type="InterPro" id="IPR010994">
    <property type="entry name" value="RuvA_2-like"/>
</dbReference>
<dbReference type="KEGG" id="bpla:bpln_1g08800"/>
<dbReference type="EMBL" id="CP002580">
    <property type="protein sequence ID" value="AJK45451.1"/>
    <property type="molecule type" value="Genomic_DNA"/>
</dbReference>
<dbReference type="SUPFAM" id="SSF47781">
    <property type="entry name" value="RuvA domain 2-like"/>
    <property type="match status" value="1"/>
</dbReference>
<dbReference type="KEGG" id="bgp:BGL_1c09220"/>